<proteinExistence type="predicted"/>
<feature type="region of interest" description="Disordered" evidence="1">
    <location>
        <begin position="1"/>
        <end position="30"/>
    </location>
</feature>
<name>A0A5D5AWC8_9EURY</name>
<feature type="compositionally biased region" description="Basic and acidic residues" evidence="1">
    <location>
        <begin position="219"/>
        <end position="233"/>
    </location>
</feature>
<evidence type="ECO:0000313" key="3">
    <source>
        <dbReference type="Proteomes" id="UP000324104"/>
    </source>
</evidence>
<gene>
    <name evidence="2" type="ORF">FYC77_02075</name>
</gene>
<accession>A0A5D5AWC8</accession>
<organism evidence="2 3">
    <name type="scientific">Natrialba swarupiae</name>
    <dbReference type="NCBI Taxonomy" id="2448032"/>
    <lineage>
        <taxon>Archaea</taxon>
        <taxon>Methanobacteriati</taxon>
        <taxon>Methanobacteriota</taxon>
        <taxon>Stenosarchaea group</taxon>
        <taxon>Halobacteria</taxon>
        <taxon>Halobacteriales</taxon>
        <taxon>Natrialbaceae</taxon>
        <taxon>Natrialba</taxon>
    </lineage>
</organism>
<evidence type="ECO:0000313" key="2">
    <source>
        <dbReference type="EMBL" id="TYT63381.1"/>
    </source>
</evidence>
<keyword evidence="3" id="KW-1185">Reference proteome</keyword>
<dbReference type="AlphaFoldDB" id="A0A5D5AWC8"/>
<reference evidence="2 3" key="1">
    <citation type="submission" date="2019-08" db="EMBL/GenBank/DDBJ databases">
        <title>Archaea genome.</title>
        <authorList>
            <person name="Kajale S."/>
            <person name="Shouche Y."/>
            <person name="Deshpande N."/>
            <person name="Sharma A."/>
        </authorList>
    </citation>
    <scope>NUCLEOTIDE SEQUENCE [LARGE SCALE GENOMIC DNA]</scope>
    <source>
        <strain evidence="2 3">ESP3B_9</strain>
    </source>
</reference>
<evidence type="ECO:0000256" key="1">
    <source>
        <dbReference type="SAM" id="MobiDB-lite"/>
    </source>
</evidence>
<dbReference type="Proteomes" id="UP000324104">
    <property type="component" value="Unassembled WGS sequence"/>
</dbReference>
<feature type="compositionally biased region" description="Acidic residues" evidence="1">
    <location>
        <begin position="192"/>
        <end position="218"/>
    </location>
</feature>
<comment type="caution">
    <text evidence="2">The sequence shown here is derived from an EMBL/GenBank/DDBJ whole genome shotgun (WGS) entry which is preliminary data.</text>
</comment>
<feature type="compositionally biased region" description="Basic and acidic residues" evidence="1">
    <location>
        <begin position="1"/>
        <end position="17"/>
    </location>
</feature>
<sequence>MSHDLEKRVDDVLERADAAGGSAVTDDGESVESLLEVAADADEILASAEPAAVLEAVGLDRFPDGSEPESIPAAIAHGDPTDVEVLDRLISLSRLSEQSDADELEGTVGALRETLGESGVAGDEGETVADESEVVDGEDEGSGRDPESAEDGDLGDRLRSAMSEPFETFGDEVDQLRDRLEEAGSEAVADAGGEENADDQEDGRGEEDDGFLEPDLGSDDGRGGQRGGADRHSTVAPSPSDRPDMNAVKRFSTMPDRNDR</sequence>
<feature type="compositionally biased region" description="Acidic residues" evidence="1">
    <location>
        <begin position="123"/>
        <end position="140"/>
    </location>
</feature>
<protein>
    <submittedName>
        <fullName evidence="2">Uncharacterized protein</fullName>
    </submittedName>
</protein>
<feature type="region of interest" description="Disordered" evidence="1">
    <location>
        <begin position="115"/>
        <end position="260"/>
    </location>
</feature>
<dbReference type="EMBL" id="VTAW01000002">
    <property type="protein sequence ID" value="TYT63381.1"/>
    <property type="molecule type" value="Genomic_DNA"/>
</dbReference>
<dbReference type="RefSeq" id="WP_149079848.1">
    <property type="nucleotide sequence ID" value="NZ_VTAW01000002.1"/>
</dbReference>